<feature type="compositionally biased region" description="Low complexity" evidence="2">
    <location>
        <begin position="591"/>
        <end position="601"/>
    </location>
</feature>
<dbReference type="InterPro" id="IPR036305">
    <property type="entry name" value="RGS_sf"/>
</dbReference>
<feature type="coiled-coil region" evidence="1">
    <location>
        <begin position="636"/>
        <end position="700"/>
    </location>
</feature>
<dbReference type="GO" id="GO:0035091">
    <property type="term" value="F:phosphatidylinositol binding"/>
    <property type="evidence" value="ECO:0007669"/>
    <property type="project" value="InterPro"/>
</dbReference>
<feature type="domain" description="PX" evidence="4">
    <location>
        <begin position="707"/>
        <end position="826"/>
    </location>
</feature>
<evidence type="ECO:0000313" key="5">
    <source>
        <dbReference type="EMBL" id="KAJ3050937.1"/>
    </source>
</evidence>
<protein>
    <submittedName>
        <fullName evidence="5">Intermediate filament protein</fullName>
    </submittedName>
</protein>
<evidence type="ECO:0000259" key="4">
    <source>
        <dbReference type="PROSITE" id="PS50195"/>
    </source>
</evidence>
<evidence type="ECO:0000256" key="1">
    <source>
        <dbReference type="SAM" id="Coils"/>
    </source>
</evidence>
<proteinExistence type="predicted"/>
<dbReference type="PANTHER" id="PTHR22775">
    <property type="entry name" value="SORTING NEXIN"/>
    <property type="match status" value="1"/>
</dbReference>
<dbReference type="InterPro" id="IPR036871">
    <property type="entry name" value="PX_dom_sf"/>
</dbReference>
<dbReference type="Gene3D" id="3.30.1520.10">
    <property type="entry name" value="Phox-like domain"/>
    <property type="match status" value="1"/>
</dbReference>
<dbReference type="InterPro" id="IPR044926">
    <property type="entry name" value="RGS_subdomain_2"/>
</dbReference>
<name>A0AAD5SAP8_9FUNG</name>
<feature type="compositionally biased region" description="Basic and acidic residues" evidence="2">
    <location>
        <begin position="580"/>
        <end position="590"/>
    </location>
</feature>
<feature type="region of interest" description="Disordered" evidence="2">
    <location>
        <begin position="428"/>
        <end position="481"/>
    </location>
</feature>
<dbReference type="PROSITE" id="PS50195">
    <property type="entry name" value="PX"/>
    <property type="match status" value="1"/>
</dbReference>
<dbReference type="EMBL" id="JADGJD010000455">
    <property type="protein sequence ID" value="KAJ3050937.1"/>
    <property type="molecule type" value="Genomic_DNA"/>
</dbReference>
<evidence type="ECO:0000256" key="2">
    <source>
        <dbReference type="SAM" id="MobiDB-lite"/>
    </source>
</evidence>
<evidence type="ECO:0000313" key="6">
    <source>
        <dbReference type="Proteomes" id="UP001212841"/>
    </source>
</evidence>
<gene>
    <name evidence="5" type="primary">MDM1_2</name>
    <name evidence="5" type="ORF">HK097_008092</name>
</gene>
<organism evidence="5 6">
    <name type="scientific">Rhizophlyctis rosea</name>
    <dbReference type="NCBI Taxonomy" id="64517"/>
    <lineage>
        <taxon>Eukaryota</taxon>
        <taxon>Fungi</taxon>
        <taxon>Fungi incertae sedis</taxon>
        <taxon>Chytridiomycota</taxon>
        <taxon>Chytridiomycota incertae sedis</taxon>
        <taxon>Chytridiomycetes</taxon>
        <taxon>Rhizophlyctidales</taxon>
        <taxon>Rhizophlyctidaceae</taxon>
        <taxon>Rhizophlyctis</taxon>
    </lineage>
</organism>
<feature type="compositionally biased region" description="Low complexity" evidence="2">
    <location>
        <begin position="531"/>
        <end position="546"/>
    </location>
</feature>
<dbReference type="AlphaFoldDB" id="A0AAD5SAP8"/>
<feature type="compositionally biased region" description="Basic and acidic residues" evidence="2">
    <location>
        <begin position="295"/>
        <end position="311"/>
    </location>
</feature>
<dbReference type="Pfam" id="PF08628">
    <property type="entry name" value="Nexin_C"/>
    <property type="match status" value="1"/>
</dbReference>
<feature type="compositionally biased region" description="Basic and acidic residues" evidence="2">
    <location>
        <begin position="450"/>
        <end position="467"/>
    </location>
</feature>
<reference evidence="5" key="1">
    <citation type="submission" date="2020-05" db="EMBL/GenBank/DDBJ databases">
        <title>Phylogenomic resolution of chytrid fungi.</title>
        <authorList>
            <person name="Stajich J.E."/>
            <person name="Amses K."/>
            <person name="Simmons R."/>
            <person name="Seto K."/>
            <person name="Myers J."/>
            <person name="Bonds A."/>
            <person name="Quandt C.A."/>
            <person name="Barry K."/>
            <person name="Liu P."/>
            <person name="Grigoriev I."/>
            <person name="Longcore J.E."/>
            <person name="James T.Y."/>
        </authorList>
    </citation>
    <scope>NUCLEOTIDE SEQUENCE</scope>
    <source>
        <strain evidence="5">JEL0318</strain>
    </source>
</reference>
<dbReference type="SMART" id="SM00315">
    <property type="entry name" value="RGS"/>
    <property type="match status" value="1"/>
</dbReference>
<dbReference type="Pfam" id="PF00787">
    <property type="entry name" value="PX"/>
    <property type="match status" value="1"/>
</dbReference>
<keyword evidence="1" id="KW-0175">Coiled coil</keyword>
<comment type="caution">
    <text evidence="5">The sequence shown here is derived from an EMBL/GenBank/DDBJ whole genome shotgun (WGS) entry which is preliminary data.</text>
</comment>
<dbReference type="Pfam" id="PF00615">
    <property type="entry name" value="RGS"/>
    <property type="match status" value="1"/>
</dbReference>
<sequence>MLSDSLIQQEENLMTKIREALERQNALDQMETGLREAITQLRSYDEFLKLIKTCDNLLDGGRIRDALALEIQKKRTEIANCQASDIINGVRVSDTRVYINRLLLAHRRMEKRLAFLNGRTKAPEPGGPERAPSLGAILDTPELLGAFTEFMDQTNRIHILHFWMSVNSLRNILSPDAFDDMDVDVDYEKVVNTPADLELLNDSALRIYRDYLSPQSPHKVDISDSLRQQLDAFAGKTSTVDGDLASSEMIGAIFAAQHEVFRQMEEEDYMNFLGSSCYLEVDMTSPPGMLGSYHLEDNIENSPKKSGEEHRRAHSPNDMLSPAGSESLDDATRMKTKKSILLKVFRKKKIRDDSSSISAEQEDVEVVEVPVRRDAGVNVERELEAILNSEENAFGSPRMEHRPRDMKRRLSLKVRRSRSVDMSSMRVVENVGGRGTGRKREEAGEGSSSESERSLGRSKGSFERLNSRPDIGPIRKRSFEMPISDRRTSMTKSASSTVLLSIGSRERVTASTQLTLSALDPSRPFTAGLERSASSRQFSSRSMVPSVTPASESSKLDLPPRLKVKSRLLRRGSMSQPVLPDKDLQEDKVSLHSSSSFSMSSQEDLNAILNSNSISEPPSPVSPTGGAPLVVMPRRVLELEREVFRLRAEAEDMEKELQKTHEVGGDLEQRRKLQLMRTGLKVELEAAEKEKMRLERAEMESLIMPGRTNINIACGEYVQGGNAKDYAIYHLEVHIVNSEGTLSEWTVARRFSEFFALHQMLRGRFPHMSQVEFPSKIFTGVFKLKKDIVNDRRVALQKYLQTLLKYEDVCKSAELRQFICHPDVLALLNLDHQRPGQSAHRSLMKNFMHNVDGSFDVFMGRVRNPSATPPQIPSRPKSMANPSLAAASMISSSSSTLSSGAASTIMKAELQAASVVEASTKGGVPATGTGLATDAIVELFIELFELREKNNWLRRRAVALILQQLFGGTVEKRIAENLRWAVGEENITYGLEYILNSYWPDGQWAASWVGRTAEEIRRTKTEAQEKLTELLPEILGNMVGKANAKRGAVRLWSGFQNRRLNQQLVYCLLDQIFLQMFPELEGCGVMYNVKYSSGL</sequence>
<evidence type="ECO:0000259" key="3">
    <source>
        <dbReference type="PROSITE" id="PS50132"/>
    </source>
</evidence>
<dbReference type="PROSITE" id="PS50132">
    <property type="entry name" value="RGS"/>
    <property type="match status" value="1"/>
</dbReference>
<dbReference type="Proteomes" id="UP001212841">
    <property type="component" value="Unassembled WGS sequence"/>
</dbReference>
<feature type="region of interest" description="Disordered" evidence="2">
    <location>
        <begin position="295"/>
        <end position="332"/>
    </location>
</feature>
<dbReference type="SMART" id="SM00312">
    <property type="entry name" value="PX"/>
    <property type="match status" value="1"/>
</dbReference>
<feature type="region of interest" description="Disordered" evidence="2">
    <location>
        <begin position="522"/>
        <end position="602"/>
    </location>
</feature>
<accession>A0AAD5SAP8</accession>
<dbReference type="InterPro" id="IPR013937">
    <property type="entry name" value="Sorting_nexin_C"/>
</dbReference>
<dbReference type="PANTHER" id="PTHR22775:SF3">
    <property type="entry name" value="SORTING NEXIN-13"/>
    <property type="match status" value="1"/>
</dbReference>
<feature type="domain" description="RGS" evidence="3">
    <location>
        <begin position="133"/>
        <end position="282"/>
    </location>
</feature>
<dbReference type="SUPFAM" id="SSF64268">
    <property type="entry name" value="PX domain"/>
    <property type="match status" value="1"/>
</dbReference>
<dbReference type="InterPro" id="IPR001683">
    <property type="entry name" value="PX_dom"/>
</dbReference>
<dbReference type="SUPFAM" id="SSF48097">
    <property type="entry name" value="Regulator of G-protein signaling, RGS"/>
    <property type="match status" value="1"/>
</dbReference>
<dbReference type="InterPro" id="IPR016137">
    <property type="entry name" value="RGS"/>
</dbReference>
<keyword evidence="6" id="KW-1185">Reference proteome</keyword>
<dbReference type="Gene3D" id="1.10.167.10">
    <property type="entry name" value="Regulator of G-protein Signalling 4, domain 2"/>
    <property type="match status" value="1"/>
</dbReference>